<dbReference type="Proteomes" id="UP000694700">
    <property type="component" value="Unplaced"/>
</dbReference>
<dbReference type="SUPFAM" id="SSF53613">
    <property type="entry name" value="Ribokinase-like"/>
    <property type="match status" value="1"/>
</dbReference>
<dbReference type="GO" id="GO:0005829">
    <property type="term" value="C:cytosol"/>
    <property type="evidence" value="ECO:0007669"/>
    <property type="project" value="TreeGrafter"/>
</dbReference>
<dbReference type="AlphaFoldDB" id="A0A8C1S4B7"/>
<dbReference type="PANTHER" id="PTHR10584:SF166">
    <property type="entry name" value="RIBOKINASE"/>
    <property type="match status" value="1"/>
</dbReference>
<dbReference type="GO" id="GO:0044281">
    <property type="term" value="P:small molecule metabolic process"/>
    <property type="evidence" value="ECO:0007669"/>
    <property type="project" value="UniProtKB-ARBA"/>
</dbReference>
<sequence>RFFIGFDGKGANQCIQAARMGAKTAMVYKVGRDVFGNDYIQNFKNNGILTAYVEQTEHAATGAASIIVNDTGKMKLVPVPSSAASPDKFEPLSIYSIMMKTIFNPAPAIADLCSDFYKASDVFCCSESEVKNNITTGRSSSSPLIHYGSDKCCQMSVSLGAGVLAFYMAHYPTMPLEEMARRANFVAVVSVQTVGTQTSFPFQKDLPTR</sequence>
<reference evidence="4" key="1">
    <citation type="submission" date="2025-08" db="UniProtKB">
        <authorList>
            <consortium name="Ensembl"/>
        </authorList>
    </citation>
    <scope>IDENTIFICATION</scope>
</reference>
<evidence type="ECO:0000259" key="3">
    <source>
        <dbReference type="Pfam" id="PF00294"/>
    </source>
</evidence>
<dbReference type="Gene3D" id="3.40.1190.20">
    <property type="match status" value="2"/>
</dbReference>
<evidence type="ECO:0000313" key="4">
    <source>
        <dbReference type="Ensembl" id="ENSCCRP00015002286.1"/>
    </source>
</evidence>
<organism evidence="4 5">
    <name type="scientific">Cyprinus carpio</name>
    <name type="common">Common carp</name>
    <dbReference type="NCBI Taxonomy" id="7962"/>
    <lineage>
        <taxon>Eukaryota</taxon>
        <taxon>Metazoa</taxon>
        <taxon>Chordata</taxon>
        <taxon>Craniata</taxon>
        <taxon>Vertebrata</taxon>
        <taxon>Euteleostomi</taxon>
        <taxon>Actinopterygii</taxon>
        <taxon>Neopterygii</taxon>
        <taxon>Teleostei</taxon>
        <taxon>Ostariophysi</taxon>
        <taxon>Cypriniformes</taxon>
        <taxon>Cyprinidae</taxon>
        <taxon>Cyprininae</taxon>
        <taxon>Cyprinus</taxon>
    </lineage>
</organism>
<dbReference type="GO" id="GO:0006796">
    <property type="term" value="P:phosphate-containing compound metabolic process"/>
    <property type="evidence" value="ECO:0007669"/>
    <property type="project" value="UniProtKB-ARBA"/>
</dbReference>
<proteinExistence type="predicted"/>
<evidence type="ECO:0000256" key="1">
    <source>
        <dbReference type="ARBA" id="ARBA00022679"/>
    </source>
</evidence>
<dbReference type="Pfam" id="PF00294">
    <property type="entry name" value="PfkB"/>
    <property type="match status" value="1"/>
</dbReference>
<dbReference type="InterPro" id="IPR011611">
    <property type="entry name" value="PfkB_dom"/>
</dbReference>
<evidence type="ECO:0000256" key="2">
    <source>
        <dbReference type="ARBA" id="ARBA00022777"/>
    </source>
</evidence>
<keyword evidence="1" id="KW-0808">Transferase</keyword>
<accession>A0A8C1S4B7</accession>
<evidence type="ECO:0000313" key="5">
    <source>
        <dbReference type="Proteomes" id="UP000694700"/>
    </source>
</evidence>
<protein>
    <recommendedName>
        <fullName evidence="3">Carbohydrate kinase PfkB domain-containing protein</fullName>
    </recommendedName>
</protein>
<feature type="domain" description="Carbohydrate kinase PfkB" evidence="3">
    <location>
        <begin position="8"/>
        <end position="85"/>
    </location>
</feature>
<dbReference type="GO" id="GO:0016301">
    <property type="term" value="F:kinase activity"/>
    <property type="evidence" value="ECO:0007669"/>
    <property type="project" value="UniProtKB-KW"/>
</dbReference>
<dbReference type="InterPro" id="IPR029056">
    <property type="entry name" value="Ribokinase-like"/>
</dbReference>
<dbReference type="PANTHER" id="PTHR10584">
    <property type="entry name" value="SUGAR KINASE"/>
    <property type="match status" value="1"/>
</dbReference>
<name>A0A8C1S4B7_CYPCA</name>
<keyword evidence="2" id="KW-0418">Kinase</keyword>
<dbReference type="Ensembl" id="ENSCCRT00015002415.1">
    <property type="protein sequence ID" value="ENSCCRP00015002286.1"/>
    <property type="gene ID" value="ENSCCRG00015001454.1"/>
</dbReference>